<feature type="region of interest" description="Disordered" evidence="1">
    <location>
        <begin position="7"/>
        <end position="56"/>
    </location>
</feature>
<dbReference type="SUPFAM" id="SSF142338">
    <property type="entry name" value="CofD-like"/>
    <property type="match status" value="1"/>
</dbReference>
<dbReference type="Pfam" id="PF01933">
    <property type="entry name" value="CofD"/>
    <property type="match status" value="1"/>
</dbReference>
<proteinExistence type="predicted"/>
<dbReference type="OrthoDB" id="10267139at2759"/>
<dbReference type="Gene3D" id="3.40.50.10680">
    <property type="entry name" value="CofD-like domains"/>
    <property type="match status" value="1"/>
</dbReference>
<name>A0A060SBP1_PYCCI</name>
<dbReference type="GO" id="GO:0043743">
    <property type="term" value="F:LPPG:FO 2-phospho-L-lactate transferase activity"/>
    <property type="evidence" value="ECO:0007669"/>
    <property type="project" value="InterPro"/>
</dbReference>
<gene>
    <name evidence="2" type="ORF">BN946_scf184920.g49</name>
</gene>
<protein>
    <submittedName>
        <fullName evidence="2">Uncharacterized protein</fullName>
    </submittedName>
</protein>
<organism evidence="2 3">
    <name type="scientific">Pycnoporus cinnabarinus</name>
    <name type="common">Cinnabar-red polypore</name>
    <name type="synonym">Trametes cinnabarina</name>
    <dbReference type="NCBI Taxonomy" id="5643"/>
    <lineage>
        <taxon>Eukaryota</taxon>
        <taxon>Fungi</taxon>
        <taxon>Dikarya</taxon>
        <taxon>Basidiomycota</taxon>
        <taxon>Agaricomycotina</taxon>
        <taxon>Agaricomycetes</taxon>
        <taxon>Polyporales</taxon>
        <taxon>Polyporaceae</taxon>
        <taxon>Trametes</taxon>
    </lineage>
</organism>
<sequence>MSYFALAPNTHNPGADSPGSSVFDLPIQSGQPQPTPDKHTGAISGQSTELLDPTSPDETSFVVISGGTGCNSICSAFGRAACYILPVSDDGGSSSEIIRVLGGPSIGDIRSRLVRLIPPADPSSPLEAIRNLLAYRLPAMYTEREARDEWREIVEGRSKLWTGIPNDRKEMLRGFLVYFESEILKRAHKNFSFVNGSIGNYFLSASQAFFRSLPSAIFLFSSITNSQANILPVIVTNHTVTIAAELENGERLVGQCEISHPVRQEPRIDISSESEPQSPVDALDGTLPRSRNVLFQSDGKHQYEPLHARITRMSSMNHGL</sequence>
<dbReference type="InterPro" id="IPR002882">
    <property type="entry name" value="CofD"/>
</dbReference>
<evidence type="ECO:0000313" key="2">
    <source>
        <dbReference type="EMBL" id="CDO71765.1"/>
    </source>
</evidence>
<dbReference type="PANTHER" id="PTHR31240">
    <property type="entry name" value="MATERNAL EFFECT EMBRYO ARREST 18"/>
    <property type="match status" value="1"/>
</dbReference>
<dbReference type="OMA" id="AMYTERE"/>
<accession>A0A060SBP1</accession>
<dbReference type="PANTHER" id="PTHR31240:SF0">
    <property type="entry name" value="MATERNAL EFFECT EMBRYO ARREST 18"/>
    <property type="match status" value="1"/>
</dbReference>
<dbReference type="HOGENOM" id="CLU_019029_1_0_1"/>
<evidence type="ECO:0000313" key="3">
    <source>
        <dbReference type="Proteomes" id="UP000029665"/>
    </source>
</evidence>
<dbReference type="STRING" id="5643.A0A060SBP1"/>
<dbReference type="Proteomes" id="UP000029665">
    <property type="component" value="Unassembled WGS sequence"/>
</dbReference>
<comment type="caution">
    <text evidence="2">The sequence shown here is derived from an EMBL/GenBank/DDBJ whole genome shotgun (WGS) entry which is preliminary data.</text>
</comment>
<evidence type="ECO:0000256" key="1">
    <source>
        <dbReference type="SAM" id="MobiDB-lite"/>
    </source>
</evidence>
<dbReference type="AlphaFoldDB" id="A0A060SBP1"/>
<reference evidence="2" key="1">
    <citation type="submission" date="2014-01" db="EMBL/GenBank/DDBJ databases">
        <title>The genome of the white-rot fungus Pycnoporus cinnabarinus: a basidiomycete model with a versatile arsenal for lignocellulosic biomass breakdown.</title>
        <authorList>
            <person name="Levasseur A."/>
            <person name="Lomascolo A."/>
            <person name="Ruiz-Duenas F.J."/>
            <person name="Uzan E."/>
            <person name="Piumi F."/>
            <person name="Kues U."/>
            <person name="Ram A.F.J."/>
            <person name="Murat C."/>
            <person name="Haon M."/>
            <person name="Benoit I."/>
            <person name="Arfi Y."/>
            <person name="Chevret D."/>
            <person name="Drula E."/>
            <person name="Kwon M.J."/>
            <person name="Gouret P."/>
            <person name="Lesage-Meessen L."/>
            <person name="Lombard V."/>
            <person name="Mariette J."/>
            <person name="Noirot C."/>
            <person name="Park J."/>
            <person name="Patyshakuliyeva A."/>
            <person name="Wieneger R.A.B."/>
            <person name="Wosten H.A.B."/>
            <person name="Martin F."/>
            <person name="Coutinho P.M."/>
            <person name="de Vries R."/>
            <person name="Martinez A.T."/>
            <person name="Klopp C."/>
            <person name="Pontarotti P."/>
            <person name="Henrissat B."/>
            <person name="Record E."/>
        </authorList>
    </citation>
    <scope>NUCLEOTIDE SEQUENCE [LARGE SCALE GENOMIC DNA]</scope>
    <source>
        <strain evidence="2">BRFM137</strain>
    </source>
</reference>
<feature type="region of interest" description="Disordered" evidence="1">
    <location>
        <begin position="264"/>
        <end position="286"/>
    </location>
</feature>
<dbReference type="EMBL" id="CCBP010000105">
    <property type="protein sequence ID" value="CDO71765.1"/>
    <property type="molecule type" value="Genomic_DNA"/>
</dbReference>
<dbReference type="InterPro" id="IPR038136">
    <property type="entry name" value="CofD-like_dom_sf"/>
</dbReference>
<keyword evidence="3" id="KW-1185">Reference proteome</keyword>